<dbReference type="InterPro" id="IPR005201">
    <property type="entry name" value="TIM_ENGase"/>
</dbReference>
<accession>A0A915PQJ3</accession>
<evidence type="ECO:0000313" key="3">
    <source>
        <dbReference type="Proteomes" id="UP000887581"/>
    </source>
</evidence>
<dbReference type="Proteomes" id="UP000887581">
    <property type="component" value="Unplaced"/>
</dbReference>
<reference evidence="4" key="1">
    <citation type="submission" date="2022-11" db="UniProtKB">
        <authorList>
            <consortium name="WormBaseParasite"/>
        </authorList>
    </citation>
    <scope>IDENTIFICATION</scope>
</reference>
<keyword evidence="3" id="KW-1185">Reference proteome</keyword>
<dbReference type="PANTHER" id="PTHR13246">
    <property type="entry name" value="ENDO BETA N-ACETYLGLUCOSAMINIDASE"/>
    <property type="match status" value="1"/>
</dbReference>
<dbReference type="PANTHER" id="PTHR13246:SF1">
    <property type="entry name" value="CYTOSOLIC ENDO-BETA-N-ACETYLGLUCOSAMINIDASE"/>
    <property type="match status" value="1"/>
</dbReference>
<organism evidence="3 4">
    <name type="scientific">Setaria digitata</name>
    <dbReference type="NCBI Taxonomy" id="48799"/>
    <lineage>
        <taxon>Eukaryota</taxon>
        <taxon>Metazoa</taxon>
        <taxon>Ecdysozoa</taxon>
        <taxon>Nematoda</taxon>
        <taxon>Chromadorea</taxon>
        <taxon>Rhabditida</taxon>
        <taxon>Spirurina</taxon>
        <taxon>Spiruromorpha</taxon>
        <taxon>Filarioidea</taxon>
        <taxon>Setariidae</taxon>
        <taxon>Setaria</taxon>
    </lineage>
</organism>
<evidence type="ECO:0000259" key="2">
    <source>
        <dbReference type="Pfam" id="PF03644"/>
    </source>
</evidence>
<dbReference type="Pfam" id="PF03644">
    <property type="entry name" value="Glyco_hydro_85"/>
    <property type="match status" value="1"/>
</dbReference>
<protein>
    <submittedName>
        <fullName evidence="4">Mannosyl-glycoprotein endo-beta-N-acetylglucosaminidase</fullName>
    </submittedName>
</protein>
<dbReference type="GO" id="GO:0033925">
    <property type="term" value="F:mannosyl-glycoprotein endo-beta-N-acetylglucosaminidase activity"/>
    <property type="evidence" value="ECO:0007669"/>
    <property type="project" value="UniProtKB-EC"/>
</dbReference>
<feature type="domain" description="Cytosolic endo-beta-N-acetylglucosaminidase TIM barrel" evidence="2">
    <location>
        <begin position="65"/>
        <end position="316"/>
    </location>
</feature>
<evidence type="ECO:0000256" key="1">
    <source>
        <dbReference type="SAM" id="Phobius"/>
    </source>
</evidence>
<dbReference type="WBParaSite" id="sdigi.contig237.g6514.t1">
    <property type="protein sequence ID" value="sdigi.contig237.g6514.t1"/>
    <property type="gene ID" value="sdigi.contig237.g6514"/>
</dbReference>
<keyword evidence="1" id="KW-1133">Transmembrane helix</keyword>
<dbReference type="Gene3D" id="3.20.20.80">
    <property type="entry name" value="Glycosidases"/>
    <property type="match status" value="1"/>
</dbReference>
<keyword evidence="1" id="KW-0472">Membrane</keyword>
<dbReference type="GO" id="GO:0005829">
    <property type="term" value="C:cytosol"/>
    <property type="evidence" value="ECO:0007669"/>
    <property type="project" value="UniProtKB-SubCell"/>
</dbReference>
<name>A0A915PQJ3_9BILA</name>
<feature type="transmembrane region" description="Helical" evidence="1">
    <location>
        <begin position="442"/>
        <end position="460"/>
    </location>
</feature>
<dbReference type="InterPro" id="IPR032979">
    <property type="entry name" value="ENGase"/>
</dbReference>
<proteinExistence type="predicted"/>
<sequence length="465" mass="54246">METTYPLSDLKQLWDWDENTIPHCLIGNSLENYTTNRDYPETLLCHDMKGGYLEEEKLDGCEVMDSTAPYIFFHWWYIDIFVYFSHHFITVPPVGWINQAHMHGVIVLGTVITEWHRGADLCKKFLENEDTVTKTVKKLVNVAVKYNFEGWLINIENKIEVWFFACFLISSDLSQRTECIKYLDLFLRMLTNEMRQAIGKRSRIIWYDSVTVDGELKWQNELNDKNQRWFDITDGIFLNYIWKIQQLSTSAVRAKHRHQNVFVGVDCFGRGGGGWKCHEAFMHPRQNNLSVALFAPGWIVETMPSQKVIINSLRFWDRLVVFVRPHPLTTLPIDTNFSFGYKCRNASKHYSLAGAKMQPYYLESGVFPDSSGMHIVLQGPALYRLFVTKICLTGVYIVEADCDEALQLMLWENDSGEEKVRKIQEKDEKVRNIWNFHAKNEIIVGIGVLSSTFAILRNFVFRRLM</sequence>
<dbReference type="AlphaFoldDB" id="A0A915PQJ3"/>
<evidence type="ECO:0000313" key="4">
    <source>
        <dbReference type="WBParaSite" id="sdigi.contig237.g6514.t1"/>
    </source>
</evidence>
<keyword evidence="1" id="KW-0812">Transmembrane</keyword>